<dbReference type="Proteomes" id="UP000317422">
    <property type="component" value="Unassembled WGS sequence"/>
</dbReference>
<dbReference type="InterPro" id="IPR039422">
    <property type="entry name" value="MarR/SlyA-like"/>
</dbReference>
<protein>
    <submittedName>
        <fullName evidence="2">MarR family transcriptional regulator</fullName>
    </submittedName>
</protein>
<evidence type="ECO:0000313" key="3">
    <source>
        <dbReference type="Proteomes" id="UP000317422"/>
    </source>
</evidence>
<dbReference type="EMBL" id="VFQC01000001">
    <property type="protein sequence ID" value="TQN32138.1"/>
    <property type="molecule type" value="Genomic_DNA"/>
</dbReference>
<dbReference type="Pfam" id="PF12802">
    <property type="entry name" value="MarR_2"/>
    <property type="match status" value="1"/>
</dbReference>
<dbReference type="Gene3D" id="1.10.10.10">
    <property type="entry name" value="Winged helix-like DNA-binding domain superfamily/Winged helix DNA-binding domain"/>
    <property type="match status" value="1"/>
</dbReference>
<evidence type="ECO:0000313" key="2">
    <source>
        <dbReference type="EMBL" id="TQN32138.1"/>
    </source>
</evidence>
<dbReference type="SUPFAM" id="SSF46785">
    <property type="entry name" value="Winged helix' DNA-binding domain"/>
    <property type="match status" value="1"/>
</dbReference>
<comment type="caution">
    <text evidence="2">The sequence shown here is derived from an EMBL/GenBank/DDBJ whole genome shotgun (WGS) entry which is preliminary data.</text>
</comment>
<dbReference type="InterPro" id="IPR036390">
    <property type="entry name" value="WH_DNA-bd_sf"/>
</dbReference>
<dbReference type="InterPro" id="IPR000835">
    <property type="entry name" value="HTH_MarR-typ"/>
</dbReference>
<sequence length="157" mass="18084">MAHMDAVRWLDGDEQRIWRDFLRAQSQIEQELDRDLQERSGLTLVEYGILVSLSEADDQRMRMRELADAVIVSKSRLSHQIARLENAGYVRREHCEGDRRGNWAVLTEHGLDALRTAAPGHATKVRERVFDRLSDEQVRLLGEITSRLNVPAPTRRG</sequence>
<dbReference type="InterPro" id="IPR036388">
    <property type="entry name" value="WH-like_DNA-bd_sf"/>
</dbReference>
<keyword evidence="3" id="KW-1185">Reference proteome</keyword>
<name>A0A543NJZ6_9ACTN</name>
<dbReference type="PANTHER" id="PTHR33164:SF99">
    <property type="entry name" value="MARR FAMILY REGULATORY PROTEIN"/>
    <property type="match status" value="1"/>
</dbReference>
<gene>
    <name evidence="2" type="ORF">FHX37_2066</name>
</gene>
<dbReference type="SMART" id="SM00347">
    <property type="entry name" value="HTH_MARR"/>
    <property type="match status" value="1"/>
</dbReference>
<organism evidence="2 3">
    <name type="scientific">Haloactinospora alba</name>
    <dbReference type="NCBI Taxonomy" id="405555"/>
    <lineage>
        <taxon>Bacteria</taxon>
        <taxon>Bacillati</taxon>
        <taxon>Actinomycetota</taxon>
        <taxon>Actinomycetes</taxon>
        <taxon>Streptosporangiales</taxon>
        <taxon>Nocardiopsidaceae</taxon>
        <taxon>Haloactinospora</taxon>
    </lineage>
</organism>
<dbReference type="PRINTS" id="PR00598">
    <property type="entry name" value="HTHMARR"/>
</dbReference>
<accession>A0A543NJZ6</accession>
<dbReference type="AlphaFoldDB" id="A0A543NJZ6"/>
<dbReference type="RefSeq" id="WP_141923684.1">
    <property type="nucleotide sequence ID" value="NZ_VFQC01000001.1"/>
</dbReference>
<dbReference type="GO" id="GO:0003700">
    <property type="term" value="F:DNA-binding transcription factor activity"/>
    <property type="evidence" value="ECO:0007669"/>
    <property type="project" value="InterPro"/>
</dbReference>
<proteinExistence type="predicted"/>
<dbReference type="PANTHER" id="PTHR33164">
    <property type="entry name" value="TRANSCRIPTIONAL REGULATOR, MARR FAMILY"/>
    <property type="match status" value="1"/>
</dbReference>
<evidence type="ECO:0000259" key="1">
    <source>
        <dbReference type="PROSITE" id="PS50995"/>
    </source>
</evidence>
<dbReference type="GO" id="GO:0006950">
    <property type="term" value="P:response to stress"/>
    <property type="evidence" value="ECO:0007669"/>
    <property type="project" value="TreeGrafter"/>
</dbReference>
<reference evidence="2 3" key="1">
    <citation type="submission" date="2019-06" db="EMBL/GenBank/DDBJ databases">
        <title>Sequencing the genomes of 1000 actinobacteria strains.</title>
        <authorList>
            <person name="Klenk H.-P."/>
        </authorList>
    </citation>
    <scope>NUCLEOTIDE SEQUENCE [LARGE SCALE GENOMIC DNA]</scope>
    <source>
        <strain evidence="2 3">DSM 45015</strain>
    </source>
</reference>
<feature type="domain" description="HTH marR-type" evidence="1">
    <location>
        <begin position="14"/>
        <end position="150"/>
    </location>
</feature>
<dbReference type="OrthoDB" id="3821431at2"/>
<dbReference type="PROSITE" id="PS50995">
    <property type="entry name" value="HTH_MARR_2"/>
    <property type="match status" value="1"/>
</dbReference>